<dbReference type="PROSITE" id="PS00622">
    <property type="entry name" value="HTH_LUXR_1"/>
    <property type="match status" value="1"/>
</dbReference>
<dbReference type="CDD" id="cd06171">
    <property type="entry name" value="Sigma70_r4"/>
    <property type="match status" value="1"/>
</dbReference>
<evidence type="ECO:0000256" key="2">
    <source>
        <dbReference type="ARBA" id="ARBA00023015"/>
    </source>
</evidence>
<dbReference type="OrthoDB" id="9780326at2"/>
<dbReference type="PANTHER" id="PTHR43133:SF45">
    <property type="entry name" value="RNA POLYMERASE ECF-TYPE SIGMA FACTOR"/>
    <property type="match status" value="1"/>
</dbReference>
<dbReference type="InterPro" id="IPR013249">
    <property type="entry name" value="RNA_pol_sigma70_r4_t2"/>
</dbReference>
<comment type="similarity">
    <text evidence="1">Belongs to the sigma-70 factor family. ECF subfamily.</text>
</comment>
<keyword evidence="3" id="KW-0731">Sigma factor</keyword>
<dbReference type="GO" id="GO:0016987">
    <property type="term" value="F:sigma factor activity"/>
    <property type="evidence" value="ECO:0007669"/>
    <property type="project" value="UniProtKB-KW"/>
</dbReference>
<proteinExistence type="inferred from homology"/>
<dbReference type="Gene3D" id="1.10.1740.10">
    <property type="match status" value="1"/>
</dbReference>
<evidence type="ECO:0000313" key="7">
    <source>
        <dbReference type="Proteomes" id="UP000295620"/>
    </source>
</evidence>
<dbReference type="SUPFAM" id="SSF88946">
    <property type="entry name" value="Sigma2 domain of RNA polymerase sigma factors"/>
    <property type="match status" value="1"/>
</dbReference>
<feature type="domain" description="HTH luxR-type" evidence="5">
    <location>
        <begin position="135"/>
        <end position="162"/>
    </location>
</feature>
<evidence type="ECO:0000256" key="4">
    <source>
        <dbReference type="ARBA" id="ARBA00023163"/>
    </source>
</evidence>
<dbReference type="InterPro" id="IPR000792">
    <property type="entry name" value="Tscrpt_reg_LuxR_C"/>
</dbReference>
<dbReference type="GO" id="GO:0006352">
    <property type="term" value="P:DNA-templated transcription initiation"/>
    <property type="evidence" value="ECO:0007669"/>
    <property type="project" value="InterPro"/>
</dbReference>
<evidence type="ECO:0000313" key="6">
    <source>
        <dbReference type="EMBL" id="TDQ11760.1"/>
    </source>
</evidence>
<gene>
    <name evidence="6" type="ORF">ATK78_0888</name>
</gene>
<dbReference type="Gene3D" id="1.10.10.10">
    <property type="entry name" value="Winged helix-like DNA-binding domain superfamily/Winged helix DNA-binding domain"/>
    <property type="match status" value="1"/>
</dbReference>
<dbReference type="AlphaFoldDB" id="A0A4R6T2I8"/>
<dbReference type="InterPro" id="IPR039425">
    <property type="entry name" value="RNA_pol_sigma-70-like"/>
</dbReference>
<protein>
    <submittedName>
        <fullName evidence="6">RNA polymerase sigma-70 factor (ECF subfamily)</fullName>
    </submittedName>
</protein>
<dbReference type="GO" id="GO:0003677">
    <property type="term" value="F:DNA binding"/>
    <property type="evidence" value="ECO:0007669"/>
    <property type="project" value="InterPro"/>
</dbReference>
<dbReference type="Proteomes" id="UP000295620">
    <property type="component" value="Unassembled WGS sequence"/>
</dbReference>
<dbReference type="InterPro" id="IPR036388">
    <property type="entry name" value="WH-like_DNA-bd_sf"/>
</dbReference>
<dbReference type="RefSeq" id="WP_133574804.1">
    <property type="nucleotide sequence ID" value="NZ_SNYC01000003.1"/>
</dbReference>
<organism evidence="6 7">
    <name type="scientific">Pedobacter metabolipauper</name>
    <dbReference type="NCBI Taxonomy" id="425513"/>
    <lineage>
        <taxon>Bacteria</taxon>
        <taxon>Pseudomonadati</taxon>
        <taxon>Bacteroidota</taxon>
        <taxon>Sphingobacteriia</taxon>
        <taxon>Sphingobacteriales</taxon>
        <taxon>Sphingobacteriaceae</taxon>
        <taxon>Pedobacter</taxon>
    </lineage>
</organism>
<accession>A0A4R6T2I8</accession>
<sequence>MKKEHEQKHDQVLEAEFLSLIRTHNGMIHKVCRMYRDGIEDREDLFQEITFQLWKSFSSFKGDSKVSTWLYRVALNTAISSFRKKKPLISFTGVLPDLAEEQPNEEYELRQELLFKALKQLNDSEKALITLYLEDLSYLQIAEIIGITENNVGVKINRIKSKIQTALNK</sequence>
<evidence type="ECO:0000256" key="3">
    <source>
        <dbReference type="ARBA" id="ARBA00023082"/>
    </source>
</evidence>
<keyword evidence="7" id="KW-1185">Reference proteome</keyword>
<dbReference type="InterPro" id="IPR013324">
    <property type="entry name" value="RNA_pol_sigma_r3/r4-like"/>
</dbReference>
<dbReference type="NCBIfam" id="TIGR02937">
    <property type="entry name" value="sigma70-ECF"/>
    <property type="match status" value="1"/>
</dbReference>
<dbReference type="Pfam" id="PF08281">
    <property type="entry name" value="Sigma70_r4_2"/>
    <property type="match status" value="1"/>
</dbReference>
<dbReference type="InterPro" id="IPR007627">
    <property type="entry name" value="RNA_pol_sigma70_r2"/>
</dbReference>
<comment type="caution">
    <text evidence="6">The sequence shown here is derived from an EMBL/GenBank/DDBJ whole genome shotgun (WGS) entry which is preliminary data.</text>
</comment>
<dbReference type="PANTHER" id="PTHR43133">
    <property type="entry name" value="RNA POLYMERASE ECF-TYPE SIGMA FACTO"/>
    <property type="match status" value="1"/>
</dbReference>
<dbReference type="InterPro" id="IPR014284">
    <property type="entry name" value="RNA_pol_sigma-70_dom"/>
</dbReference>
<keyword evidence="4" id="KW-0804">Transcription</keyword>
<dbReference type="EMBL" id="SNYC01000003">
    <property type="protein sequence ID" value="TDQ11760.1"/>
    <property type="molecule type" value="Genomic_DNA"/>
</dbReference>
<dbReference type="Pfam" id="PF04542">
    <property type="entry name" value="Sigma70_r2"/>
    <property type="match status" value="1"/>
</dbReference>
<evidence type="ECO:0000259" key="5">
    <source>
        <dbReference type="PROSITE" id="PS00622"/>
    </source>
</evidence>
<reference evidence="6 7" key="1">
    <citation type="submission" date="2019-03" db="EMBL/GenBank/DDBJ databases">
        <title>Genomic Encyclopedia of Archaeal and Bacterial Type Strains, Phase II (KMG-II): from individual species to whole genera.</title>
        <authorList>
            <person name="Goeker M."/>
        </authorList>
    </citation>
    <scope>NUCLEOTIDE SEQUENCE [LARGE SCALE GENOMIC DNA]</scope>
    <source>
        <strain evidence="6 7">DSM 19035</strain>
    </source>
</reference>
<keyword evidence="2" id="KW-0805">Transcription regulation</keyword>
<dbReference type="SUPFAM" id="SSF88659">
    <property type="entry name" value="Sigma3 and sigma4 domains of RNA polymerase sigma factors"/>
    <property type="match status" value="1"/>
</dbReference>
<evidence type="ECO:0000256" key="1">
    <source>
        <dbReference type="ARBA" id="ARBA00010641"/>
    </source>
</evidence>
<dbReference type="InterPro" id="IPR013325">
    <property type="entry name" value="RNA_pol_sigma_r2"/>
</dbReference>
<name>A0A4R6T2I8_9SPHI</name>